<organism evidence="3 4">
    <name type="scientific">Nonomuraea rosea</name>
    <dbReference type="NCBI Taxonomy" id="638574"/>
    <lineage>
        <taxon>Bacteria</taxon>
        <taxon>Bacillati</taxon>
        <taxon>Actinomycetota</taxon>
        <taxon>Actinomycetes</taxon>
        <taxon>Streptosporangiales</taxon>
        <taxon>Streptosporangiaceae</taxon>
        <taxon>Nonomuraea</taxon>
    </lineage>
</organism>
<dbReference type="RefSeq" id="WP_345570659.1">
    <property type="nucleotide sequence ID" value="NZ_BAABDQ010000023.1"/>
</dbReference>
<dbReference type="EMBL" id="BAABDQ010000023">
    <property type="protein sequence ID" value="GAA3587701.1"/>
    <property type="molecule type" value="Genomic_DNA"/>
</dbReference>
<proteinExistence type="inferred from homology"/>
<accession>A0ABP6YP02</accession>
<dbReference type="Pfam" id="PF06738">
    <property type="entry name" value="ThrE"/>
    <property type="match status" value="1"/>
</dbReference>
<protein>
    <recommendedName>
        <fullName evidence="2">Threonine/serine exporter-like N-terminal domain-containing protein</fullName>
    </recommendedName>
</protein>
<keyword evidence="4" id="KW-1185">Reference proteome</keyword>
<evidence type="ECO:0000259" key="2">
    <source>
        <dbReference type="Pfam" id="PF06738"/>
    </source>
</evidence>
<reference evidence="4" key="1">
    <citation type="journal article" date="2019" name="Int. J. Syst. Evol. Microbiol.">
        <title>The Global Catalogue of Microorganisms (GCM) 10K type strain sequencing project: providing services to taxonomists for standard genome sequencing and annotation.</title>
        <authorList>
            <consortium name="The Broad Institute Genomics Platform"/>
            <consortium name="The Broad Institute Genome Sequencing Center for Infectious Disease"/>
            <person name="Wu L."/>
            <person name="Ma J."/>
        </authorList>
    </citation>
    <scope>NUCLEOTIDE SEQUENCE [LARGE SCALE GENOMIC DNA]</scope>
    <source>
        <strain evidence="4">JCM 17326</strain>
    </source>
</reference>
<dbReference type="Proteomes" id="UP001500630">
    <property type="component" value="Unassembled WGS sequence"/>
</dbReference>
<comment type="similarity">
    <text evidence="1">Belongs to the ThrE exporter (TC 2.A.79) family.</text>
</comment>
<gene>
    <name evidence="3" type="ORF">GCM10022419_082470</name>
</gene>
<comment type="caution">
    <text evidence="3">The sequence shown here is derived from an EMBL/GenBank/DDBJ whole genome shotgun (WGS) entry which is preliminary data.</text>
</comment>
<evidence type="ECO:0000313" key="3">
    <source>
        <dbReference type="EMBL" id="GAA3587701.1"/>
    </source>
</evidence>
<evidence type="ECO:0000256" key="1">
    <source>
        <dbReference type="ARBA" id="ARBA00034125"/>
    </source>
</evidence>
<dbReference type="InterPro" id="IPR010619">
    <property type="entry name" value="ThrE-like_N"/>
</dbReference>
<evidence type="ECO:0000313" key="4">
    <source>
        <dbReference type="Proteomes" id="UP001500630"/>
    </source>
</evidence>
<name>A0ABP6YP02_9ACTN</name>
<feature type="domain" description="Threonine/serine exporter-like N-terminal" evidence="2">
    <location>
        <begin position="11"/>
        <end position="72"/>
    </location>
</feature>
<sequence length="154" mass="16227">MTEQADRAISLSLRVGELLPASGEATENVTGAMRTILRAYGLRQVETDVNLSTITLSHVPDGEPTGRGLSRVAGGRRAVARRGGRAAARLGALSGMLKLSLGDLPAGMRNLVEALSIASGIGTGVILGAEALRAVRRRDVSRRIRPASRRTRGY</sequence>